<name>Q10FZ8_ORYSJ</name>
<reference evidence="3" key="1">
    <citation type="journal article" date="2005" name="Nature">
        <title>The map-based sequence of the rice genome.</title>
        <authorList>
            <consortium name="International rice genome sequencing project (IRGSP)"/>
            <person name="Matsumoto T."/>
            <person name="Wu J."/>
            <person name="Kanamori H."/>
            <person name="Katayose Y."/>
            <person name="Fujisawa M."/>
            <person name="Namiki N."/>
            <person name="Mizuno H."/>
            <person name="Yamamoto K."/>
            <person name="Antonio B.A."/>
            <person name="Baba T."/>
            <person name="Sakata K."/>
            <person name="Nagamura Y."/>
            <person name="Aoki H."/>
            <person name="Arikawa K."/>
            <person name="Arita K."/>
            <person name="Bito T."/>
            <person name="Chiden Y."/>
            <person name="Fujitsuka N."/>
            <person name="Fukunaka R."/>
            <person name="Hamada M."/>
            <person name="Harada C."/>
            <person name="Hayashi A."/>
            <person name="Hijishita S."/>
            <person name="Honda M."/>
            <person name="Hosokawa S."/>
            <person name="Ichikawa Y."/>
            <person name="Idonuma A."/>
            <person name="Iijima M."/>
            <person name="Ikeda M."/>
            <person name="Ikeno M."/>
            <person name="Ito K."/>
            <person name="Ito S."/>
            <person name="Ito T."/>
            <person name="Ito Y."/>
            <person name="Ito Y."/>
            <person name="Iwabuchi A."/>
            <person name="Kamiya K."/>
            <person name="Karasawa W."/>
            <person name="Kurita K."/>
            <person name="Katagiri S."/>
            <person name="Kikuta A."/>
            <person name="Kobayashi H."/>
            <person name="Kobayashi N."/>
            <person name="Machita K."/>
            <person name="Maehara T."/>
            <person name="Masukawa M."/>
            <person name="Mizubayashi T."/>
            <person name="Mukai Y."/>
            <person name="Nagasaki H."/>
            <person name="Nagata Y."/>
            <person name="Naito S."/>
            <person name="Nakashima M."/>
            <person name="Nakama Y."/>
            <person name="Nakamichi Y."/>
            <person name="Nakamura M."/>
            <person name="Meguro A."/>
            <person name="Negishi M."/>
            <person name="Ohta I."/>
            <person name="Ohta T."/>
            <person name="Okamoto M."/>
            <person name="Ono N."/>
            <person name="Saji S."/>
            <person name="Sakaguchi M."/>
            <person name="Sakai K."/>
            <person name="Shibata M."/>
            <person name="Shimokawa T."/>
            <person name="Song J."/>
            <person name="Takazaki Y."/>
            <person name="Terasawa K."/>
            <person name="Tsugane M."/>
            <person name="Tsuji K."/>
            <person name="Ueda S."/>
            <person name="Waki K."/>
            <person name="Yamagata H."/>
            <person name="Yamamoto M."/>
            <person name="Yamamoto S."/>
            <person name="Yamane H."/>
            <person name="Yoshiki S."/>
            <person name="Yoshihara R."/>
            <person name="Yukawa K."/>
            <person name="Zhong H."/>
            <person name="Yano M."/>
            <person name="Yuan Q."/>
            <person name="Ouyang S."/>
            <person name="Liu J."/>
            <person name="Jones K.M."/>
            <person name="Gansberger K."/>
            <person name="Moffat K."/>
            <person name="Hill J."/>
            <person name="Bera J."/>
            <person name="Fadrosh D."/>
            <person name="Jin S."/>
            <person name="Johri S."/>
            <person name="Kim M."/>
            <person name="Overton L."/>
            <person name="Reardon M."/>
            <person name="Tsitrin T."/>
            <person name="Vuong H."/>
            <person name="Weaver B."/>
            <person name="Ciecko A."/>
            <person name="Tallon L."/>
            <person name="Jackson J."/>
            <person name="Pai G."/>
            <person name="Aken S.V."/>
            <person name="Utterback T."/>
            <person name="Reidmuller S."/>
            <person name="Feldblyum T."/>
            <person name="Hsiao J."/>
            <person name="Zismann V."/>
            <person name="Iobst S."/>
            <person name="de Vazeille A.R."/>
            <person name="Buell C.R."/>
            <person name="Ying K."/>
            <person name="Li Y."/>
            <person name="Lu T."/>
            <person name="Huang Y."/>
            <person name="Zhao Q."/>
            <person name="Feng Q."/>
            <person name="Zhang L."/>
            <person name="Zhu J."/>
            <person name="Weng Q."/>
            <person name="Mu J."/>
            <person name="Lu Y."/>
            <person name="Fan D."/>
            <person name="Liu Y."/>
            <person name="Guan J."/>
            <person name="Zhang Y."/>
            <person name="Yu S."/>
            <person name="Liu X."/>
            <person name="Zhang Y."/>
            <person name="Hong G."/>
            <person name="Han B."/>
            <person name="Choisne N."/>
            <person name="Demange N."/>
            <person name="Orjeda G."/>
            <person name="Samain S."/>
            <person name="Cattolico L."/>
            <person name="Pelletier E."/>
            <person name="Couloux A."/>
            <person name="Segurens B."/>
            <person name="Wincker P."/>
            <person name="D'Hont A."/>
            <person name="Scarpelli C."/>
            <person name="Weissenbach J."/>
            <person name="Salanoubat M."/>
            <person name="Quetier F."/>
            <person name="Yu Y."/>
            <person name="Kim H.R."/>
            <person name="Rambo T."/>
            <person name="Currie J."/>
            <person name="Collura K."/>
            <person name="Luo M."/>
            <person name="Yang T."/>
            <person name="Ammiraju J.S.S."/>
            <person name="Engler F."/>
            <person name="Soderlund C."/>
            <person name="Wing R.A."/>
            <person name="Palmer L.E."/>
            <person name="de la Bastide M."/>
            <person name="Spiegel L."/>
            <person name="Nascimento L."/>
            <person name="Zutavern T."/>
            <person name="O'Shaughnessy A."/>
            <person name="Dike S."/>
            <person name="Dedhia N."/>
            <person name="Preston R."/>
            <person name="Balija V."/>
            <person name="McCombie W.R."/>
            <person name="Chow T."/>
            <person name="Chen H."/>
            <person name="Chung M."/>
            <person name="Chen C."/>
            <person name="Shaw J."/>
            <person name="Wu H."/>
            <person name="Hsiao K."/>
            <person name="Chao Y."/>
            <person name="Chu M."/>
            <person name="Cheng C."/>
            <person name="Hour A."/>
            <person name="Lee P."/>
            <person name="Lin S."/>
            <person name="Lin Y."/>
            <person name="Liou J."/>
            <person name="Liu S."/>
            <person name="Hsing Y."/>
            <person name="Raghuvanshi S."/>
            <person name="Mohanty A."/>
            <person name="Bharti A.K."/>
            <person name="Gaur A."/>
            <person name="Gupta V."/>
            <person name="Kumar D."/>
            <person name="Ravi V."/>
            <person name="Vij S."/>
            <person name="Kapur A."/>
            <person name="Khurana P."/>
            <person name="Khurana P."/>
            <person name="Khurana J.P."/>
            <person name="Tyagi A.K."/>
            <person name="Gaikwad K."/>
            <person name="Singh A."/>
            <person name="Dalal V."/>
            <person name="Srivastava S."/>
            <person name="Dixit A."/>
            <person name="Pal A.K."/>
            <person name="Ghazi I.A."/>
            <person name="Yadav M."/>
            <person name="Pandit A."/>
            <person name="Bhargava A."/>
            <person name="Sureshbabu K."/>
            <person name="Batra K."/>
            <person name="Sharma T.R."/>
            <person name="Mohapatra T."/>
            <person name="Singh N.K."/>
            <person name="Messing J."/>
            <person name="Nelson A.B."/>
            <person name="Fuks G."/>
            <person name="Kavchok S."/>
            <person name="Keizer G."/>
            <person name="Linton E."/>
            <person name="Llaca V."/>
            <person name="Song R."/>
            <person name="Tanyolac B."/>
            <person name="Young S."/>
            <person name="Ho-Il K."/>
            <person name="Hahn J.H."/>
            <person name="Sangsakoo G."/>
            <person name="Vanavichit A."/>
            <person name="de Mattos Luiz.A.T."/>
            <person name="Zimmer P.D."/>
            <person name="Malone G."/>
            <person name="Dellagostin O."/>
            <person name="de Oliveira A.C."/>
            <person name="Bevan M."/>
            <person name="Bancroft I."/>
            <person name="Minx P."/>
            <person name="Cordum H."/>
            <person name="Wilson R."/>
            <person name="Cheng Z."/>
            <person name="Jin W."/>
            <person name="Jiang J."/>
            <person name="Leong S.A."/>
            <person name="Iwama H."/>
            <person name="Gojobori T."/>
            <person name="Itoh T."/>
            <person name="Niimura Y."/>
            <person name="Fujii Y."/>
            <person name="Habara T."/>
            <person name="Sakai H."/>
            <person name="Sato Y."/>
            <person name="Wilson G."/>
            <person name="Kumar K."/>
            <person name="McCouch S."/>
            <person name="Juretic N."/>
            <person name="Hoen D."/>
            <person name="Wright S."/>
            <person name="Bruskiewich R."/>
            <person name="Bureau T."/>
            <person name="Miyao A."/>
            <person name="Hirochika H."/>
            <person name="Nishikawa T."/>
            <person name="Kadowaki K."/>
            <person name="Sugiura M."/>
            <person name="Burr B."/>
            <person name="Sasaki T."/>
        </authorList>
    </citation>
    <scope>NUCLEOTIDE SEQUENCE [LARGE SCALE GENOMIC DNA]</scope>
    <source>
        <strain evidence="3">cv. Nipponbare</strain>
    </source>
</reference>
<accession>Q10FZ8</accession>
<dbReference type="AlphaFoldDB" id="Q10FZ8"/>
<evidence type="ECO:0000313" key="2">
    <source>
        <dbReference type="EMBL" id="AAX95526.1"/>
    </source>
</evidence>
<evidence type="ECO:0000256" key="1">
    <source>
        <dbReference type="SAM" id="MobiDB-lite"/>
    </source>
</evidence>
<dbReference type="EMBL" id="AC145381">
    <property type="protein sequence ID" value="AAX95526.1"/>
    <property type="molecule type" value="Genomic_DNA"/>
</dbReference>
<proteinExistence type="predicted"/>
<protein>
    <submittedName>
        <fullName evidence="2">Uncharacterized protein</fullName>
    </submittedName>
</protein>
<feature type="compositionally biased region" description="Polar residues" evidence="1">
    <location>
        <begin position="1"/>
        <end position="10"/>
    </location>
</feature>
<feature type="compositionally biased region" description="Basic and acidic residues" evidence="1">
    <location>
        <begin position="124"/>
        <end position="136"/>
    </location>
</feature>
<feature type="region of interest" description="Disordered" evidence="1">
    <location>
        <begin position="1"/>
        <end position="28"/>
    </location>
</feature>
<feature type="region of interest" description="Disordered" evidence="1">
    <location>
        <begin position="149"/>
        <end position="169"/>
    </location>
</feature>
<reference evidence="3" key="2">
    <citation type="journal article" date="2008" name="Nucleic Acids Res.">
        <title>The rice annotation project database (RAP-DB): 2008 update.</title>
        <authorList>
            <consortium name="The rice annotation project (RAP)"/>
        </authorList>
    </citation>
    <scope>GENOME REANNOTATION</scope>
    <source>
        <strain evidence="3">cv. Nipponbare</strain>
    </source>
</reference>
<sequence length="262" mass="27490">MAMCSSFSRGHTTKLRGERRTRRGAGSDTYVTHAHATSHMHKAGMHACASSTTVARCCAGPRPPATAHACALLRHGGGDGDGWADPAAPNPRRRICPPGDQIGQGRGCSGRAVVAAVAGSRRRDENLRRHGARSDDGVSGWPTEGAQQLVGWPAATGDRGTTGGCVGRRGADNVGGVGRRRQWLVQREMRGVCRCSAVGASSGRCSERRQGVADRGMRRLAGGGAPVQWCPRAGGGLDGSGASLRQWWIGRQLMANENPARL</sequence>
<dbReference type="Proteomes" id="UP000000763">
    <property type="component" value="Chromosome 3"/>
</dbReference>
<evidence type="ECO:0000313" key="3">
    <source>
        <dbReference type="Proteomes" id="UP000000763"/>
    </source>
</evidence>
<organism evidence="2 3">
    <name type="scientific">Oryza sativa subsp. japonica</name>
    <name type="common">Rice</name>
    <dbReference type="NCBI Taxonomy" id="39947"/>
    <lineage>
        <taxon>Eukaryota</taxon>
        <taxon>Viridiplantae</taxon>
        <taxon>Streptophyta</taxon>
        <taxon>Embryophyta</taxon>
        <taxon>Tracheophyta</taxon>
        <taxon>Spermatophyta</taxon>
        <taxon>Magnoliopsida</taxon>
        <taxon>Liliopsida</taxon>
        <taxon>Poales</taxon>
        <taxon>Poaceae</taxon>
        <taxon>BOP clade</taxon>
        <taxon>Oryzoideae</taxon>
        <taxon>Oryzeae</taxon>
        <taxon>Oryzinae</taxon>
        <taxon>Oryza</taxon>
        <taxon>Oryza sativa</taxon>
    </lineage>
</organism>
<feature type="compositionally biased region" description="Gly residues" evidence="1">
    <location>
        <begin position="160"/>
        <end position="169"/>
    </location>
</feature>
<feature type="compositionally biased region" description="Basic residues" evidence="1">
    <location>
        <begin position="11"/>
        <end position="23"/>
    </location>
</feature>
<feature type="region of interest" description="Disordered" evidence="1">
    <location>
        <begin position="124"/>
        <end position="143"/>
    </location>
</feature>